<sequence>MTTPSALQDLAVELAARELLHGLGQFIAGVAITAMLIGAVWLGMRKRRQELPVPRPEEQPHPPDHQTHIEESGSHAETEFPHDGRRLMPYELRGHGNEVPHETHPDHPDSPGNKQQSA</sequence>
<evidence type="ECO:0000256" key="2">
    <source>
        <dbReference type="SAM" id="Phobius"/>
    </source>
</evidence>
<reference evidence="3" key="1">
    <citation type="journal article" date="2014" name="Int. J. Syst. Evol. Microbiol.">
        <title>Complete genome sequence of Corynebacterium casei LMG S-19264T (=DSM 44701T), isolated from a smear-ripened cheese.</title>
        <authorList>
            <consortium name="US DOE Joint Genome Institute (JGI-PGF)"/>
            <person name="Walter F."/>
            <person name="Albersmeier A."/>
            <person name="Kalinowski J."/>
            <person name="Ruckert C."/>
        </authorList>
    </citation>
    <scope>NUCLEOTIDE SEQUENCE</scope>
    <source>
        <strain evidence="3">JCM 3172</strain>
    </source>
</reference>
<dbReference type="AlphaFoldDB" id="A0A918GWE0"/>
<gene>
    <name evidence="3" type="ORF">GCM10014713_01950</name>
</gene>
<evidence type="ECO:0008006" key="5">
    <source>
        <dbReference type="Google" id="ProtNLM"/>
    </source>
</evidence>
<keyword evidence="2" id="KW-0812">Transmembrane</keyword>
<keyword evidence="4" id="KW-1185">Reference proteome</keyword>
<feature type="region of interest" description="Disordered" evidence="1">
    <location>
        <begin position="51"/>
        <end position="118"/>
    </location>
</feature>
<evidence type="ECO:0000313" key="4">
    <source>
        <dbReference type="Proteomes" id="UP000619486"/>
    </source>
</evidence>
<proteinExistence type="predicted"/>
<evidence type="ECO:0000313" key="3">
    <source>
        <dbReference type="EMBL" id="GGT13071.1"/>
    </source>
</evidence>
<dbReference type="Pfam" id="PF20087">
    <property type="entry name" value="DUF6479"/>
    <property type="match status" value="1"/>
</dbReference>
<feature type="transmembrane region" description="Helical" evidence="2">
    <location>
        <begin position="20"/>
        <end position="42"/>
    </location>
</feature>
<dbReference type="InterPro" id="IPR045513">
    <property type="entry name" value="DUF6479"/>
</dbReference>
<accession>A0A918GWE0</accession>
<dbReference type="RefSeq" id="WP_019890826.1">
    <property type="nucleotide sequence ID" value="NZ_BMQQ01000001.1"/>
</dbReference>
<dbReference type="EMBL" id="BMQQ01000001">
    <property type="protein sequence ID" value="GGT13071.1"/>
    <property type="molecule type" value="Genomic_DNA"/>
</dbReference>
<name>A0A918GWE0_9ACTN</name>
<dbReference type="Proteomes" id="UP000619486">
    <property type="component" value="Unassembled WGS sequence"/>
</dbReference>
<evidence type="ECO:0000256" key="1">
    <source>
        <dbReference type="SAM" id="MobiDB-lite"/>
    </source>
</evidence>
<protein>
    <recommendedName>
        <fullName evidence="5">Secreted protein</fullName>
    </recommendedName>
</protein>
<keyword evidence="2" id="KW-0472">Membrane</keyword>
<reference evidence="3" key="2">
    <citation type="submission" date="2020-09" db="EMBL/GenBank/DDBJ databases">
        <authorList>
            <person name="Sun Q."/>
            <person name="Ohkuma M."/>
        </authorList>
    </citation>
    <scope>NUCLEOTIDE SEQUENCE</scope>
    <source>
        <strain evidence="3">JCM 3172</strain>
    </source>
</reference>
<comment type="caution">
    <text evidence="3">The sequence shown here is derived from an EMBL/GenBank/DDBJ whole genome shotgun (WGS) entry which is preliminary data.</text>
</comment>
<keyword evidence="2" id="KW-1133">Transmembrane helix</keyword>
<feature type="compositionally biased region" description="Basic and acidic residues" evidence="1">
    <location>
        <begin position="55"/>
        <end position="109"/>
    </location>
</feature>
<organism evidence="3 4">
    <name type="scientific">Streptomyces purpureus</name>
    <dbReference type="NCBI Taxonomy" id="1951"/>
    <lineage>
        <taxon>Bacteria</taxon>
        <taxon>Bacillati</taxon>
        <taxon>Actinomycetota</taxon>
        <taxon>Actinomycetes</taxon>
        <taxon>Kitasatosporales</taxon>
        <taxon>Streptomycetaceae</taxon>
        <taxon>Streptomyces</taxon>
    </lineage>
</organism>